<dbReference type="EMBL" id="JACEEZ010007792">
    <property type="protein sequence ID" value="KAG0723731.1"/>
    <property type="molecule type" value="Genomic_DNA"/>
</dbReference>
<organism evidence="1 2">
    <name type="scientific">Chionoecetes opilio</name>
    <name type="common">Atlantic snow crab</name>
    <name type="synonym">Cancer opilio</name>
    <dbReference type="NCBI Taxonomy" id="41210"/>
    <lineage>
        <taxon>Eukaryota</taxon>
        <taxon>Metazoa</taxon>
        <taxon>Ecdysozoa</taxon>
        <taxon>Arthropoda</taxon>
        <taxon>Crustacea</taxon>
        <taxon>Multicrustacea</taxon>
        <taxon>Malacostraca</taxon>
        <taxon>Eumalacostraca</taxon>
        <taxon>Eucarida</taxon>
        <taxon>Decapoda</taxon>
        <taxon>Pleocyemata</taxon>
        <taxon>Brachyura</taxon>
        <taxon>Eubrachyura</taxon>
        <taxon>Majoidea</taxon>
        <taxon>Majidae</taxon>
        <taxon>Chionoecetes</taxon>
    </lineage>
</organism>
<proteinExistence type="predicted"/>
<evidence type="ECO:0000313" key="1">
    <source>
        <dbReference type="EMBL" id="KAG0723731.1"/>
    </source>
</evidence>
<sequence>MGVLSRRPFPRELCRALFSRRRQFLASEEVVRHVRFPSRFPRQPRRGVVEAVFWRWRVRGKLGAGATRGKHADGSLRLSVWGWVGGRSCGAAPENRPDIPPQLAEGGVLRPTCSHRTGREAAGGSVLGGAARVSPAYVARSSQACQPTPRVALVFVFIHPSSLSFIPLPLTCL</sequence>
<protein>
    <submittedName>
        <fullName evidence="1">Uncharacterized protein</fullName>
    </submittedName>
</protein>
<comment type="caution">
    <text evidence="1">The sequence shown here is derived from an EMBL/GenBank/DDBJ whole genome shotgun (WGS) entry which is preliminary data.</text>
</comment>
<dbReference type="Proteomes" id="UP000770661">
    <property type="component" value="Unassembled WGS sequence"/>
</dbReference>
<name>A0A8J4YI17_CHIOP</name>
<dbReference type="AlphaFoldDB" id="A0A8J4YI17"/>
<keyword evidence="2" id="KW-1185">Reference proteome</keyword>
<reference evidence="1" key="1">
    <citation type="submission" date="2020-07" db="EMBL/GenBank/DDBJ databases">
        <title>The High-quality genome of the commercially important snow crab, Chionoecetes opilio.</title>
        <authorList>
            <person name="Jeong J.-H."/>
            <person name="Ryu S."/>
        </authorList>
    </citation>
    <scope>NUCLEOTIDE SEQUENCE</scope>
    <source>
        <strain evidence="1">MADBK_172401_WGS</strain>
        <tissue evidence="1">Digestive gland</tissue>
    </source>
</reference>
<gene>
    <name evidence="1" type="ORF">GWK47_042058</name>
</gene>
<evidence type="ECO:0000313" key="2">
    <source>
        <dbReference type="Proteomes" id="UP000770661"/>
    </source>
</evidence>
<accession>A0A8J4YI17</accession>